<feature type="signal peptide" evidence="1">
    <location>
        <begin position="1"/>
        <end position="33"/>
    </location>
</feature>
<accession>A0AAX1LC53</accession>
<evidence type="ECO:0000313" key="3">
    <source>
        <dbReference type="Proteomes" id="UP000617681"/>
    </source>
</evidence>
<feature type="chain" id="PRO_5043612115" evidence="1">
    <location>
        <begin position="34"/>
        <end position="235"/>
    </location>
</feature>
<name>A0AAX1LC53_9CORY</name>
<reference evidence="2" key="1">
    <citation type="submission" date="2021-02" db="EMBL/GenBank/DDBJ databases">
        <title>FDA dAtabase for Regulatory Grade micrObial Sequences (FDA-ARGOS): Supporting development and validation of Infectious Disease Dx tests.</title>
        <authorList>
            <person name="Sproer C."/>
            <person name="Gronow S."/>
            <person name="Severitt S."/>
            <person name="Schroder I."/>
            <person name="Tallon L."/>
            <person name="Sadzewicz L."/>
            <person name="Zhao X."/>
            <person name="Boylan J."/>
            <person name="Ott S."/>
            <person name="Bowen H."/>
            <person name="Vavikolanu K."/>
            <person name="Mehta A."/>
            <person name="Aluvathingal J."/>
            <person name="Nadendla S."/>
            <person name="Lowell S."/>
            <person name="Myers T."/>
            <person name="Yan Y."/>
            <person name="Sichtig H."/>
        </authorList>
    </citation>
    <scope>NUCLEOTIDE SEQUENCE</scope>
    <source>
        <strain evidence="2">FDAARGOS_1191</strain>
    </source>
</reference>
<dbReference type="Proteomes" id="UP000617681">
    <property type="component" value="Chromosome"/>
</dbReference>
<keyword evidence="1" id="KW-0732">Signal</keyword>
<dbReference type="AlphaFoldDB" id="A0AAX1LC53"/>
<protein>
    <submittedName>
        <fullName evidence="2">Uncharacterized protein</fullName>
    </submittedName>
</protein>
<gene>
    <name evidence="2" type="ORF">I6J21_04875</name>
</gene>
<proteinExistence type="predicted"/>
<organism evidence="2 3">
    <name type="scientific">Corynebacterium glucuronolyticum</name>
    <dbReference type="NCBI Taxonomy" id="39791"/>
    <lineage>
        <taxon>Bacteria</taxon>
        <taxon>Bacillati</taxon>
        <taxon>Actinomycetota</taxon>
        <taxon>Actinomycetes</taxon>
        <taxon>Mycobacteriales</taxon>
        <taxon>Corynebacteriaceae</taxon>
        <taxon>Corynebacterium</taxon>
    </lineage>
</organism>
<evidence type="ECO:0000313" key="2">
    <source>
        <dbReference type="EMBL" id="QRP71469.1"/>
    </source>
</evidence>
<sequence>MKGVQSVSQTFWKRRIAPVATALAVAALTASCAQEPHSHRDPTAEDPVTVIVDQTRPQQIMLGGLYEGAMNNAKIPALYQVERMNNNSDRVRLLSEHRADLIFGCTGELLTSLNPKEAERLSQEYLADKEAGKVDKNSGTWRDKVYETMVANLPEHATAGNPSSATGCEDVNDPPLPQNIVPVFRSSMFDRNERLLLNRVSGTIDTQDVEKLTEKAHGDLNLSVVVQDYLRAHDM</sequence>
<dbReference type="EMBL" id="CP069534">
    <property type="protein sequence ID" value="QRP71469.1"/>
    <property type="molecule type" value="Genomic_DNA"/>
</dbReference>
<evidence type="ECO:0000256" key="1">
    <source>
        <dbReference type="SAM" id="SignalP"/>
    </source>
</evidence>
<dbReference type="Gene3D" id="3.40.190.10">
    <property type="entry name" value="Periplasmic binding protein-like II"/>
    <property type="match status" value="1"/>
</dbReference>
<dbReference type="PROSITE" id="PS51257">
    <property type="entry name" value="PROKAR_LIPOPROTEIN"/>
    <property type="match status" value="1"/>
</dbReference>